<comment type="similarity">
    <text evidence="1">Belongs to the PPR family. P subfamily.</text>
</comment>
<dbReference type="Gene3D" id="1.25.40.10">
    <property type="entry name" value="Tetratricopeptide repeat domain"/>
    <property type="match status" value="2"/>
</dbReference>
<name>A0A6A6LGF5_HEVBR</name>
<dbReference type="NCBIfam" id="TIGR00756">
    <property type="entry name" value="PPR"/>
    <property type="match status" value="2"/>
</dbReference>
<dbReference type="InterPro" id="IPR011990">
    <property type="entry name" value="TPR-like_helical_dom_sf"/>
</dbReference>
<dbReference type="InterPro" id="IPR002885">
    <property type="entry name" value="PPR_rpt"/>
</dbReference>
<evidence type="ECO:0000256" key="2">
    <source>
        <dbReference type="ARBA" id="ARBA00022737"/>
    </source>
</evidence>
<dbReference type="Pfam" id="PF01535">
    <property type="entry name" value="PPR"/>
    <property type="match status" value="2"/>
</dbReference>
<gene>
    <name evidence="4" type="ORF">GH714_013956</name>
</gene>
<reference evidence="4 5" key="1">
    <citation type="journal article" date="2020" name="Mol. Plant">
        <title>The Chromosome-Based Rubber Tree Genome Provides New Insights into Spurge Genome Evolution and Rubber Biosynthesis.</title>
        <authorList>
            <person name="Liu J."/>
            <person name="Shi C."/>
            <person name="Shi C.C."/>
            <person name="Li W."/>
            <person name="Zhang Q.J."/>
            <person name="Zhang Y."/>
            <person name="Li K."/>
            <person name="Lu H.F."/>
            <person name="Shi C."/>
            <person name="Zhu S.T."/>
            <person name="Xiao Z.Y."/>
            <person name="Nan H."/>
            <person name="Yue Y."/>
            <person name="Zhu X.G."/>
            <person name="Wu Y."/>
            <person name="Hong X.N."/>
            <person name="Fan G.Y."/>
            <person name="Tong Y."/>
            <person name="Zhang D."/>
            <person name="Mao C.L."/>
            <person name="Liu Y.L."/>
            <person name="Hao S.J."/>
            <person name="Liu W.Q."/>
            <person name="Lv M.Q."/>
            <person name="Zhang H.B."/>
            <person name="Liu Y."/>
            <person name="Hu-Tang G.R."/>
            <person name="Wang J.P."/>
            <person name="Wang J.H."/>
            <person name="Sun Y.H."/>
            <person name="Ni S.B."/>
            <person name="Chen W.B."/>
            <person name="Zhang X.C."/>
            <person name="Jiao Y.N."/>
            <person name="Eichler E.E."/>
            <person name="Li G.H."/>
            <person name="Liu X."/>
            <person name="Gao L.Z."/>
        </authorList>
    </citation>
    <scope>NUCLEOTIDE SEQUENCE [LARGE SCALE GENOMIC DNA]</scope>
    <source>
        <strain evidence="5">cv. GT1</strain>
        <tissue evidence="4">Leaf</tissue>
    </source>
</reference>
<sequence length="102" mass="11735">MLQKNMILDAIAYSFIVYAEVRLGNLDSAMEVYEKMLKRGFSANSFVYTSSVDPNEEIYEALIIGHFENGDKTRAFHLYNEMISKELKPCCSYDFDASTMFC</sequence>
<evidence type="ECO:0008006" key="6">
    <source>
        <dbReference type="Google" id="ProtNLM"/>
    </source>
</evidence>
<protein>
    <recommendedName>
        <fullName evidence="6">Pentacotripeptide-repeat region of PRORP domain-containing protein</fullName>
    </recommendedName>
</protein>
<evidence type="ECO:0000313" key="4">
    <source>
        <dbReference type="EMBL" id="KAF2300531.1"/>
    </source>
</evidence>
<feature type="repeat" description="PPR" evidence="3">
    <location>
        <begin position="55"/>
        <end position="89"/>
    </location>
</feature>
<dbReference type="PANTHER" id="PTHR47932">
    <property type="entry name" value="ATPASE EXPRESSION PROTEIN 3"/>
    <property type="match status" value="1"/>
</dbReference>
<dbReference type="EMBL" id="JAAGAX010000010">
    <property type="protein sequence ID" value="KAF2300531.1"/>
    <property type="molecule type" value="Genomic_DNA"/>
</dbReference>
<dbReference type="GO" id="GO:0003729">
    <property type="term" value="F:mRNA binding"/>
    <property type="evidence" value="ECO:0007669"/>
    <property type="project" value="TreeGrafter"/>
</dbReference>
<accession>A0A6A6LGF5</accession>
<dbReference type="PROSITE" id="PS51375">
    <property type="entry name" value="PPR"/>
    <property type="match status" value="2"/>
</dbReference>
<organism evidence="4 5">
    <name type="scientific">Hevea brasiliensis</name>
    <name type="common">Para rubber tree</name>
    <name type="synonym">Siphonia brasiliensis</name>
    <dbReference type="NCBI Taxonomy" id="3981"/>
    <lineage>
        <taxon>Eukaryota</taxon>
        <taxon>Viridiplantae</taxon>
        <taxon>Streptophyta</taxon>
        <taxon>Embryophyta</taxon>
        <taxon>Tracheophyta</taxon>
        <taxon>Spermatophyta</taxon>
        <taxon>Magnoliopsida</taxon>
        <taxon>eudicotyledons</taxon>
        <taxon>Gunneridae</taxon>
        <taxon>Pentapetalae</taxon>
        <taxon>rosids</taxon>
        <taxon>fabids</taxon>
        <taxon>Malpighiales</taxon>
        <taxon>Euphorbiaceae</taxon>
        <taxon>Crotonoideae</taxon>
        <taxon>Micrandreae</taxon>
        <taxon>Hevea</taxon>
    </lineage>
</organism>
<evidence type="ECO:0000256" key="3">
    <source>
        <dbReference type="PROSITE-ProRule" id="PRU00708"/>
    </source>
</evidence>
<keyword evidence="5" id="KW-1185">Reference proteome</keyword>
<dbReference type="Proteomes" id="UP000467840">
    <property type="component" value="Chromosome 4"/>
</dbReference>
<dbReference type="AlphaFoldDB" id="A0A6A6LGF5"/>
<feature type="repeat" description="PPR" evidence="3">
    <location>
        <begin position="9"/>
        <end position="43"/>
    </location>
</feature>
<keyword evidence="2" id="KW-0677">Repeat</keyword>
<proteinExistence type="inferred from homology"/>
<comment type="caution">
    <text evidence="4">The sequence shown here is derived from an EMBL/GenBank/DDBJ whole genome shotgun (WGS) entry which is preliminary data.</text>
</comment>
<evidence type="ECO:0000313" key="5">
    <source>
        <dbReference type="Proteomes" id="UP000467840"/>
    </source>
</evidence>
<evidence type="ECO:0000256" key="1">
    <source>
        <dbReference type="ARBA" id="ARBA00007626"/>
    </source>
</evidence>
<dbReference type="PANTHER" id="PTHR47932:SF51">
    <property type="entry name" value="PENTACOTRIPEPTIDE-REPEAT REGION OF PRORP DOMAIN-CONTAINING PROTEIN"/>
    <property type="match status" value="1"/>
</dbReference>